<sequence>MDIEYPCGRDVVEAVLPHREPFSWVSRVVACEPGVEVTAELDVDPALPLFAGHFPGHPVLPGVIIMEALAQAASFCILVERGAERSIGFLTGIDGAKFRRQVSPGETLTLKGRIVKSSSRLCVAEVEASVDGQLCASATQKYVLAKAEAQA</sequence>
<dbReference type="NCBIfam" id="NF000582">
    <property type="entry name" value="PRK00006.1"/>
    <property type="match status" value="1"/>
</dbReference>
<accession>A0A423ULD5</accession>
<dbReference type="InterPro" id="IPR013114">
    <property type="entry name" value="FabA_FabZ"/>
</dbReference>
<dbReference type="CDD" id="cd01288">
    <property type="entry name" value="FabZ"/>
    <property type="match status" value="1"/>
</dbReference>
<dbReference type="GO" id="GO:0019171">
    <property type="term" value="F:(3R)-hydroxyacyl-[acyl-carrier-protein] dehydratase activity"/>
    <property type="evidence" value="ECO:0007669"/>
    <property type="project" value="UniProtKB-EC"/>
</dbReference>
<comment type="caution">
    <text evidence="4">The sequence shown here is derived from an EMBL/GenBank/DDBJ whole genome shotgun (WGS) entry which is preliminary data.</text>
</comment>
<dbReference type="AlphaFoldDB" id="A0A423ULD5"/>
<reference evidence="4" key="3">
    <citation type="journal article" date="2019" name="Microbiol. Resour. Announc.">
        <title>Draft Genome Sequences of Type Strains of Gordonibacter faecihominis, Paraeggerthella hongkongensis, Parvibacter caecicola,Slackia equolifaciens, Slackia faecicanis, and Slackia isoflavoniconvertens.</title>
        <authorList>
            <person name="Danylec N."/>
            <person name="Stoll D.A."/>
            <person name="Dotsch A."/>
            <person name="Huch M."/>
        </authorList>
    </citation>
    <scope>NUCLEOTIDE SEQUENCE</scope>
    <source>
        <strain evidence="4">DSM 27213</strain>
    </source>
</reference>
<evidence type="ECO:0000313" key="3">
    <source>
        <dbReference type="EMBL" id="MSA93776.1"/>
    </source>
</evidence>
<reference evidence="4" key="2">
    <citation type="journal article" date="2019" name="Int. J. Syst. Evol. Microbiol.">
        <title>Gordonibacter faecihominis is a later heterotypic synonym of Gordonibacter urolithinfaciens.</title>
        <authorList>
            <person name="Danylec N."/>
            <person name="Stoll D.A."/>
            <person name="Huch M."/>
        </authorList>
    </citation>
    <scope>NUCLEOTIDE SEQUENCE</scope>
    <source>
        <strain evidence="4">DSM 27213</strain>
    </source>
</reference>
<evidence type="ECO:0000313" key="4">
    <source>
        <dbReference type="EMBL" id="ROT90546.1"/>
    </source>
</evidence>
<dbReference type="SUPFAM" id="SSF54637">
    <property type="entry name" value="Thioesterase/thiol ester dehydrase-isomerase"/>
    <property type="match status" value="1"/>
</dbReference>
<dbReference type="RefSeq" id="WP_096226827.1">
    <property type="nucleotide sequence ID" value="NZ_CP168029.1"/>
</dbReference>
<proteinExistence type="inferred from homology"/>
<dbReference type="EMBL" id="WKZA01000003">
    <property type="protein sequence ID" value="MSA93776.1"/>
    <property type="molecule type" value="Genomic_DNA"/>
</dbReference>
<dbReference type="InterPro" id="IPR029069">
    <property type="entry name" value="HotDog_dom_sf"/>
</dbReference>
<dbReference type="EMBL" id="QIBW01000005">
    <property type="protein sequence ID" value="ROT90546.1"/>
    <property type="molecule type" value="Genomic_DNA"/>
</dbReference>
<gene>
    <name evidence="3" type="primary">fabZ</name>
    <name evidence="4" type="ORF">DMP12_05935</name>
    <name evidence="3" type="ORF">GKG38_01560</name>
</gene>
<organism evidence="4 5">
    <name type="scientific">Gordonibacter urolithinfaciens</name>
    <dbReference type="NCBI Taxonomy" id="1335613"/>
    <lineage>
        <taxon>Bacteria</taxon>
        <taxon>Bacillati</taxon>
        <taxon>Actinomycetota</taxon>
        <taxon>Coriobacteriia</taxon>
        <taxon>Eggerthellales</taxon>
        <taxon>Eggerthellaceae</taxon>
        <taxon>Gordonibacter</taxon>
    </lineage>
</organism>
<evidence type="ECO:0000256" key="2">
    <source>
        <dbReference type="ARBA" id="ARBA00023239"/>
    </source>
</evidence>
<dbReference type="Proteomes" id="UP000285258">
    <property type="component" value="Unassembled WGS sequence"/>
</dbReference>
<comment type="similarity">
    <text evidence="1">Belongs to the thioester dehydratase family. FabZ subfamily.</text>
</comment>
<reference evidence="3 6" key="4">
    <citation type="journal article" date="2019" name="Nat. Med.">
        <title>A library of human gut bacterial isolates paired with longitudinal multiomics data enables mechanistic microbiome research.</title>
        <authorList>
            <person name="Poyet M."/>
            <person name="Groussin M."/>
            <person name="Gibbons S.M."/>
            <person name="Avila-Pacheco J."/>
            <person name="Jiang X."/>
            <person name="Kearney S.M."/>
            <person name="Perrotta A.R."/>
            <person name="Berdy B."/>
            <person name="Zhao S."/>
            <person name="Lieberman T.D."/>
            <person name="Swanson P.K."/>
            <person name="Smith M."/>
            <person name="Roesemann S."/>
            <person name="Alexander J.E."/>
            <person name="Rich S.A."/>
            <person name="Livny J."/>
            <person name="Vlamakis H."/>
            <person name="Clish C."/>
            <person name="Bullock K."/>
            <person name="Deik A."/>
            <person name="Scott J."/>
            <person name="Pierce K.A."/>
            <person name="Xavier R.J."/>
            <person name="Alm E.J."/>
        </authorList>
    </citation>
    <scope>NUCLEOTIDE SEQUENCE [LARGE SCALE GENOMIC DNA]</scope>
    <source>
        <strain evidence="3 6">BIOML-A1</strain>
    </source>
</reference>
<dbReference type="Proteomes" id="UP000462865">
    <property type="component" value="Unassembled WGS sequence"/>
</dbReference>
<protein>
    <submittedName>
        <fullName evidence="4">3-hydroxyacyl-ACP dehydratase FabZ</fullName>
        <ecNumber evidence="3">4.2.1.59</ecNumber>
    </submittedName>
</protein>
<dbReference type="Pfam" id="PF07977">
    <property type="entry name" value="FabA"/>
    <property type="match status" value="1"/>
</dbReference>
<name>A0A423ULD5_9ACTN</name>
<dbReference type="PANTHER" id="PTHR30272">
    <property type="entry name" value="3-HYDROXYACYL-[ACYL-CARRIER-PROTEIN] DEHYDRATASE"/>
    <property type="match status" value="1"/>
</dbReference>
<dbReference type="EC" id="4.2.1.59" evidence="3"/>
<reference evidence="5" key="1">
    <citation type="submission" date="2018-05" db="EMBL/GenBank/DDBJ databases">
        <title>Genome Sequencing of selected type strains of the family Eggerthellaceae.</title>
        <authorList>
            <person name="Danylec N."/>
            <person name="Stoll D.A."/>
            <person name="Doetsch A."/>
            <person name="Huch M."/>
        </authorList>
    </citation>
    <scope>NUCLEOTIDE SEQUENCE [LARGE SCALE GENOMIC DNA]</scope>
    <source>
        <strain evidence="5">DSM 27213</strain>
    </source>
</reference>
<dbReference type="Gene3D" id="3.10.129.10">
    <property type="entry name" value="Hotdog Thioesterase"/>
    <property type="match status" value="1"/>
</dbReference>
<keyword evidence="2 3" id="KW-0456">Lyase</keyword>
<evidence type="ECO:0000313" key="6">
    <source>
        <dbReference type="Proteomes" id="UP000462865"/>
    </source>
</evidence>
<evidence type="ECO:0000313" key="5">
    <source>
        <dbReference type="Proteomes" id="UP000285258"/>
    </source>
</evidence>
<dbReference type="PANTHER" id="PTHR30272:SF1">
    <property type="entry name" value="3-HYDROXYACYL-[ACYL-CARRIER-PROTEIN] DEHYDRATASE"/>
    <property type="match status" value="1"/>
</dbReference>
<evidence type="ECO:0000256" key="1">
    <source>
        <dbReference type="ARBA" id="ARBA00009174"/>
    </source>
</evidence>